<reference evidence="2" key="1">
    <citation type="submission" date="2014-11" db="EMBL/GenBank/DDBJ databases">
        <authorList>
            <person name="Otto D Thomas"/>
            <person name="Naeem Raeece"/>
        </authorList>
    </citation>
    <scope>NUCLEOTIDE SEQUENCE</scope>
</reference>
<feature type="compositionally biased region" description="Acidic residues" evidence="1">
    <location>
        <begin position="229"/>
        <end position="238"/>
    </location>
</feature>
<name>A0A0G4FGV9_9ALVE</name>
<organism evidence="2">
    <name type="scientific">Chromera velia CCMP2878</name>
    <dbReference type="NCBI Taxonomy" id="1169474"/>
    <lineage>
        <taxon>Eukaryota</taxon>
        <taxon>Sar</taxon>
        <taxon>Alveolata</taxon>
        <taxon>Colpodellida</taxon>
        <taxon>Chromeraceae</taxon>
        <taxon>Chromera</taxon>
    </lineage>
</organism>
<protein>
    <submittedName>
        <fullName evidence="2">Uncharacterized protein</fullName>
    </submittedName>
</protein>
<evidence type="ECO:0000313" key="2">
    <source>
        <dbReference type="EMBL" id="CEM12085.1"/>
    </source>
</evidence>
<dbReference type="VEuPathDB" id="CryptoDB:Cvel_16759"/>
<feature type="compositionally biased region" description="Acidic residues" evidence="1">
    <location>
        <begin position="249"/>
        <end position="271"/>
    </location>
</feature>
<feature type="region of interest" description="Disordered" evidence="1">
    <location>
        <begin position="217"/>
        <end position="296"/>
    </location>
</feature>
<feature type="region of interest" description="Disordered" evidence="1">
    <location>
        <begin position="167"/>
        <end position="191"/>
    </location>
</feature>
<accession>A0A0G4FGV9</accession>
<dbReference type="EMBL" id="CDMZ01000338">
    <property type="protein sequence ID" value="CEM12085.1"/>
    <property type="molecule type" value="Genomic_DNA"/>
</dbReference>
<dbReference type="AlphaFoldDB" id="A0A0G4FGV9"/>
<gene>
    <name evidence="2" type="ORF">Cvel_16759</name>
</gene>
<proteinExistence type="predicted"/>
<sequence length="383" mass="41635">MQCKVCEPSFDLCRSCFEEMSSLKRKRNRTVTEKARAAALSESAEDAAEDVEHVDCAHDDEEGVGGIHPHDDFLLISLSSRNVCLSRQAGARVEETGKTKTCGSLLSGRKCQADPAGVQKGKSTTVLGETEKEKKASEVQAIRLLKGGIEQKPEDPRKGRIVREGMTGGEADFSSDPPSLVDSQSDVSSCEDEQIIVGNNAGQEGIGARLRRAFNLRKKRGLKKKEMDSKEEEEDEDGMSSLKGSDGDLTCDDMPELEESEASEDNTDSDSDADRKGKKRGKGKAEKLKLKPGFLNKKKAEATGKGVAGASASSSSAVVCFPAVYHSGVKSDSDREEEKGQNPLEEKVIRLLKQEGIEISEESLRIGRETGWNIPEVIKRLSR</sequence>
<evidence type="ECO:0000256" key="1">
    <source>
        <dbReference type="SAM" id="MobiDB-lite"/>
    </source>
</evidence>